<dbReference type="HOGENOM" id="CLU_2697544_0_0_4"/>
<sequence length="73" mass="8459">MRAAALADKKDSHTWRTRIDRWASRWWETLDERVDQPASNGVNPQRAFTELSPRLRDIVTVTSDAGSANHFRH</sequence>
<reference evidence="1 2" key="1">
    <citation type="journal article" date="2012" name="J. Bacteriol.">
        <title>Complete Genome Sequence of Burkholderia phenoliruptrix BR3459a (CLA1), a Heat-Tolerant, Nitrogen-Fixing Symbiont of Mimosa flocculosa.</title>
        <authorList>
            <person name="de Oliveira Cunha C."/>
            <person name="Goda Zuleta L.F."/>
            <person name="Paula de Almeida L.G."/>
            <person name="Prioli Ciapina L."/>
            <person name="Lustrino Borges W."/>
            <person name="Pitard R.M."/>
            <person name="Baldani J.I."/>
            <person name="Straliotto R."/>
            <person name="de Faria S.M."/>
            <person name="Hungria M."/>
            <person name="Sousa Cavada B."/>
            <person name="Mercante F.M."/>
            <person name="Ribeiro de Vasconcelos A.T."/>
        </authorList>
    </citation>
    <scope>NUCLEOTIDE SEQUENCE [LARGE SCALE GENOMIC DNA]</scope>
    <source>
        <strain evidence="1 2">BR3459a</strain>
        <plasmid evidence="1 2">pSYMBR3459</plasmid>
    </source>
</reference>
<evidence type="ECO:0000313" key="2">
    <source>
        <dbReference type="Proteomes" id="UP000010105"/>
    </source>
</evidence>
<gene>
    <name evidence="1" type="ORF">BUPH_04599</name>
</gene>
<proteinExistence type="predicted"/>
<dbReference type="KEGG" id="bpx:BUPH_04599"/>
<evidence type="ECO:0000313" key="1">
    <source>
        <dbReference type="EMBL" id="AFT90095.1"/>
    </source>
</evidence>
<name>K0DYS0_9BURK</name>
<dbReference type="eggNOG" id="COG0028">
    <property type="taxonomic scope" value="Bacteria"/>
</dbReference>
<dbReference type="PATRIC" id="fig|1229205.11.peg.6787"/>
<dbReference type="Proteomes" id="UP000010105">
    <property type="component" value="Plasmid pSYMBR3459"/>
</dbReference>
<accession>K0DYS0</accession>
<geneLocation type="plasmid" evidence="1 2">
    <name>pSYMBR3459</name>
</geneLocation>
<protein>
    <submittedName>
        <fullName evidence="1">Uncharacterized protein</fullName>
    </submittedName>
</protein>
<keyword evidence="1" id="KW-0614">Plasmid</keyword>
<dbReference type="EMBL" id="CP003865">
    <property type="protein sequence ID" value="AFT90095.1"/>
    <property type="molecule type" value="Genomic_DNA"/>
</dbReference>
<organism evidence="1 2">
    <name type="scientific">Paraburkholderia phenoliruptrix BR3459a</name>
    <dbReference type="NCBI Taxonomy" id="1229205"/>
    <lineage>
        <taxon>Bacteria</taxon>
        <taxon>Pseudomonadati</taxon>
        <taxon>Pseudomonadota</taxon>
        <taxon>Betaproteobacteria</taxon>
        <taxon>Burkholderiales</taxon>
        <taxon>Burkholderiaceae</taxon>
        <taxon>Paraburkholderia</taxon>
    </lineage>
</organism>
<dbReference type="AlphaFoldDB" id="K0DYS0"/>